<dbReference type="Pfam" id="PF00132">
    <property type="entry name" value="Hexapep"/>
    <property type="match status" value="1"/>
</dbReference>
<dbReference type="SUPFAM" id="SSF51161">
    <property type="entry name" value="Trimeric LpxA-like enzymes"/>
    <property type="match status" value="1"/>
</dbReference>
<accession>A0A5C6B3K8</accession>
<dbReference type="InterPro" id="IPR051159">
    <property type="entry name" value="Hexapeptide_acetyltransf"/>
</dbReference>
<keyword evidence="1" id="KW-0808">Transferase</keyword>
<protein>
    <submittedName>
        <fullName evidence="1">Streptogramin A acetyltransferase</fullName>
        <ecNumber evidence="1">2.3.1.-</ecNumber>
    </submittedName>
</protein>
<organism evidence="1 2">
    <name type="scientific">Stieleria varia</name>
    <dbReference type="NCBI Taxonomy" id="2528005"/>
    <lineage>
        <taxon>Bacteria</taxon>
        <taxon>Pseudomonadati</taxon>
        <taxon>Planctomycetota</taxon>
        <taxon>Planctomycetia</taxon>
        <taxon>Pirellulales</taxon>
        <taxon>Pirellulaceae</taxon>
        <taxon>Stieleria</taxon>
    </lineage>
</organism>
<evidence type="ECO:0000313" key="1">
    <source>
        <dbReference type="EMBL" id="TWU05959.1"/>
    </source>
</evidence>
<dbReference type="EC" id="2.3.1.-" evidence="1"/>
<dbReference type="EMBL" id="SJPN01000002">
    <property type="protein sequence ID" value="TWU05959.1"/>
    <property type="molecule type" value="Genomic_DNA"/>
</dbReference>
<name>A0A5C6B3K8_9BACT</name>
<proteinExistence type="predicted"/>
<dbReference type="RefSeq" id="WP_146519124.1">
    <property type="nucleotide sequence ID" value="NZ_CP151726.1"/>
</dbReference>
<dbReference type="CDD" id="cd04647">
    <property type="entry name" value="LbH_MAT_like"/>
    <property type="match status" value="1"/>
</dbReference>
<dbReference type="PANTHER" id="PTHR23416">
    <property type="entry name" value="SIALIC ACID SYNTHASE-RELATED"/>
    <property type="match status" value="1"/>
</dbReference>
<dbReference type="Proteomes" id="UP000320176">
    <property type="component" value="Unassembled WGS sequence"/>
</dbReference>
<comment type="caution">
    <text evidence="1">The sequence shown here is derived from an EMBL/GenBank/DDBJ whole genome shotgun (WGS) entry which is preliminary data.</text>
</comment>
<dbReference type="Gene3D" id="2.160.10.10">
    <property type="entry name" value="Hexapeptide repeat proteins"/>
    <property type="match status" value="1"/>
</dbReference>
<reference evidence="1 2" key="1">
    <citation type="submission" date="2019-02" db="EMBL/GenBank/DDBJ databases">
        <title>Deep-cultivation of Planctomycetes and their phenomic and genomic characterization uncovers novel biology.</title>
        <authorList>
            <person name="Wiegand S."/>
            <person name="Jogler M."/>
            <person name="Boedeker C."/>
            <person name="Pinto D."/>
            <person name="Vollmers J."/>
            <person name="Rivas-Marin E."/>
            <person name="Kohn T."/>
            <person name="Peeters S.H."/>
            <person name="Heuer A."/>
            <person name="Rast P."/>
            <person name="Oberbeckmann S."/>
            <person name="Bunk B."/>
            <person name="Jeske O."/>
            <person name="Meyerdierks A."/>
            <person name="Storesund J.E."/>
            <person name="Kallscheuer N."/>
            <person name="Luecker S."/>
            <person name="Lage O.M."/>
            <person name="Pohl T."/>
            <person name="Merkel B.J."/>
            <person name="Hornburger P."/>
            <person name="Mueller R.-W."/>
            <person name="Bruemmer F."/>
            <person name="Labrenz M."/>
            <person name="Spormann A.M."/>
            <person name="Op Den Camp H."/>
            <person name="Overmann J."/>
            <person name="Amann R."/>
            <person name="Jetten M.S.M."/>
            <person name="Mascher T."/>
            <person name="Medema M.H."/>
            <person name="Devos D.P."/>
            <person name="Kaster A.-K."/>
            <person name="Ovreas L."/>
            <person name="Rohde M."/>
            <person name="Galperin M.Y."/>
            <person name="Jogler C."/>
        </authorList>
    </citation>
    <scope>NUCLEOTIDE SEQUENCE [LARGE SCALE GENOMIC DNA]</scope>
    <source>
        <strain evidence="1 2">Pla52n</strain>
    </source>
</reference>
<dbReference type="InterPro" id="IPR011004">
    <property type="entry name" value="Trimer_LpxA-like_sf"/>
</dbReference>
<dbReference type="OrthoDB" id="285017at2"/>
<keyword evidence="2" id="KW-1185">Reference proteome</keyword>
<dbReference type="AlphaFoldDB" id="A0A5C6B3K8"/>
<dbReference type="PANTHER" id="PTHR23416:SF78">
    <property type="entry name" value="LIPOPOLYSACCHARIDE BIOSYNTHESIS O-ACETYL TRANSFERASE WBBJ-RELATED"/>
    <property type="match status" value="1"/>
</dbReference>
<sequence>MLNWIRGLALLRFPEIVRDLGERRFHLQRIEEIQSSASGCKIDRDIRMIGYRKDLCDLSDRVNICGGTILAFGDELNGFGRISIGAETWIGEYNNLRAGGGDIVIGSGCLISQFCSLVASNHGTSRGTPIKDQTPPPHKRGVIIGNDVWIGASAIITPGVAVHRGAIVGAGSVVTRDIPEYEIWAGVPAKRIASRD</sequence>
<gene>
    <name evidence="1" type="primary">vatD</name>
    <name evidence="1" type="ORF">Pla52n_16750</name>
</gene>
<dbReference type="InterPro" id="IPR001451">
    <property type="entry name" value="Hexapep"/>
</dbReference>
<keyword evidence="1" id="KW-0012">Acyltransferase</keyword>
<evidence type="ECO:0000313" key="2">
    <source>
        <dbReference type="Proteomes" id="UP000320176"/>
    </source>
</evidence>
<dbReference type="GO" id="GO:0016746">
    <property type="term" value="F:acyltransferase activity"/>
    <property type="evidence" value="ECO:0007669"/>
    <property type="project" value="UniProtKB-KW"/>
</dbReference>